<evidence type="ECO:0000313" key="2">
    <source>
        <dbReference type="Proteomes" id="UP000199604"/>
    </source>
</evidence>
<dbReference type="InterPro" id="IPR024213">
    <property type="entry name" value="DUF3822"/>
</dbReference>
<accession>A0A1I1A052</accession>
<evidence type="ECO:0008006" key="3">
    <source>
        <dbReference type="Google" id="ProtNLM"/>
    </source>
</evidence>
<evidence type="ECO:0000313" key="1">
    <source>
        <dbReference type="EMBL" id="SFB29948.1"/>
    </source>
</evidence>
<protein>
    <recommendedName>
        <fullName evidence="3">DUF3822 domain-containing protein</fullName>
    </recommendedName>
</protein>
<dbReference type="Proteomes" id="UP000199604">
    <property type="component" value="Unassembled WGS sequence"/>
</dbReference>
<dbReference type="Gene3D" id="3.30.420.250">
    <property type="match status" value="1"/>
</dbReference>
<dbReference type="CDD" id="cd24013">
    <property type="entry name" value="ASKHA_ATPase_BT3980-like"/>
    <property type="match status" value="1"/>
</dbReference>
<keyword evidence="2" id="KW-1185">Reference proteome</keyword>
<gene>
    <name evidence="1" type="ORF">SAMN05660845_2504</name>
</gene>
<name>A0A1I1A052_9FLAO</name>
<dbReference type="RefSeq" id="WP_091477654.1">
    <property type="nucleotide sequence ID" value="NZ_FOJT01000006.1"/>
</dbReference>
<dbReference type="Pfam" id="PF12864">
    <property type="entry name" value="DUF3822"/>
    <property type="match status" value="1"/>
</dbReference>
<reference evidence="2" key="1">
    <citation type="submission" date="2016-10" db="EMBL/GenBank/DDBJ databases">
        <authorList>
            <person name="Varghese N."/>
            <person name="Submissions S."/>
        </authorList>
    </citation>
    <scope>NUCLEOTIDE SEQUENCE [LARGE SCALE GENOMIC DNA]</scope>
    <source>
        <strain evidence="2">DSM 21789</strain>
    </source>
</reference>
<proteinExistence type="predicted"/>
<dbReference type="Gene3D" id="3.30.420.260">
    <property type="match status" value="1"/>
</dbReference>
<dbReference type="EMBL" id="FOJT01000006">
    <property type="protein sequence ID" value="SFB29948.1"/>
    <property type="molecule type" value="Genomic_DNA"/>
</dbReference>
<dbReference type="OrthoDB" id="658622at2"/>
<dbReference type="STRING" id="498292.SAMN05660845_2504"/>
<organism evidence="1 2">
    <name type="scientific">Flavobacterium swingsii</name>
    <dbReference type="NCBI Taxonomy" id="498292"/>
    <lineage>
        <taxon>Bacteria</taxon>
        <taxon>Pseudomonadati</taxon>
        <taxon>Bacteroidota</taxon>
        <taxon>Flavobacteriia</taxon>
        <taxon>Flavobacteriales</taxon>
        <taxon>Flavobacteriaceae</taxon>
        <taxon>Flavobacterium</taxon>
    </lineage>
</organism>
<dbReference type="AlphaFoldDB" id="A0A1I1A052"/>
<sequence length="274" mass="32218">MSSANATILEKKYKNLVLQVSLTEVSFCIKDTLKDKIETIRSFSFDKISNPKEIEESLIKVFNETPELNTSFDEITVLHNNNLLTFVPSVLFDVQYLASYLQYNTKVFDSDFFAYDLVTNNDMVTVYIPYVNINNFLIDRFGSFNYKHSFTILVKKVLEFSKNIDQTQLYVHIQTDNFQIIAVKNQKLLLFNTFDYKTEEDFIYYLLFVIEQLNLNPETVLTKLFGTVSKESNLYQSAYKYIRNVSLFYDNNNIENNISQQEYLQNFIPIHTCE</sequence>